<reference evidence="8 9" key="1">
    <citation type="submission" date="2020-04" db="EMBL/GenBank/DDBJ databases">
        <title>Draft genome of Leeia sp. IMCC25680.</title>
        <authorList>
            <person name="Song J."/>
            <person name="Cho J.-C."/>
        </authorList>
    </citation>
    <scope>NUCLEOTIDE SEQUENCE [LARGE SCALE GENOMIC DNA]</scope>
    <source>
        <strain evidence="8 9">IMCC25680</strain>
    </source>
</reference>
<dbReference type="EMBL" id="JABAIM010000001">
    <property type="protein sequence ID" value="NLR75166.1"/>
    <property type="molecule type" value="Genomic_DNA"/>
</dbReference>
<comment type="similarity">
    <text evidence="2">Belongs to the EamA transporter family.</text>
</comment>
<evidence type="ECO:0000256" key="2">
    <source>
        <dbReference type="ARBA" id="ARBA00007362"/>
    </source>
</evidence>
<comment type="caution">
    <text evidence="8">The sequence shown here is derived from an EMBL/GenBank/DDBJ whole genome shotgun (WGS) entry which is preliminary data.</text>
</comment>
<dbReference type="InterPro" id="IPR037185">
    <property type="entry name" value="EmrE-like"/>
</dbReference>
<dbReference type="InterPro" id="IPR050638">
    <property type="entry name" value="AA-Vitamin_Transporters"/>
</dbReference>
<dbReference type="RefSeq" id="WP_168876715.1">
    <property type="nucleotide sequence ID" value="NZ_JABAIM010000001.1"/>
</dbReference>
<keyword evidence="3 6" id="KW-0812">Transmembrane</keyword>
<dbReference type="PANTHER" id="PTHR32322">
    <property type="entry name" value="INNER MEMBRANE TRANSPORTER"/>
    <property type="match status" value="1"/>
</dbReference>
<feature type="transmembrane region" description="Helical" evidence="6">
    <location>
        <begin position="215"/>
        <end position="237"/>
    </location>
</feature>
<feature type="domain" description="EamA" evidence="7">
    <location>
        <begin position="9"/>
        <end position="140"/>
    </location>
</feature>
<feature type="transmembrane region" description="Helical" evidence="6">
    <location>
        <begin position="12"/>
        <end position="31"/>
    </location>
</feature>
<comment type="subcellular location">
    <subcellularLocation>
        <location evidence="1">Membrane</location>
        <topology evidence="1">Multi-pass membrane protein</topology>
    </subcellularLocation>
</comment>
<feature type="transmembrane region" description="Helical" evidence="6">
    <location>
        <begin position="37"/>
        <end position="57"/>
    </location>
</feature>
<protein>
    <submittedName>
        <fullName evidence="8">DMT family transporter</fullName>
    </submittedName>
</protein>
<evidence type="ECO:0000256" key="5">
    <source>
        <dbReference type="ARBA" id="ARBA00023136"/>
    </source>
</evidence>
<proteinExistence type="inferred from homology"/>
<gene>
    <name evidence="8" type="ORF">HF682_08335</name>
</gene>
<keyword evidence="4 6" id="KW-1133">Transmembrane helix</keyword>
<organism evidence="8 9">
    <name type="scientific">Leeia aquatica</name>
    <dbReference type="NCBI Taxonomy" id="2725557"/>
    <lineage>
        <taxon>Bacteria</taxon>
        <taxon>Pseudomonadati</taxon>
        <taxon>Pseudomonadota</taxon>
        <taxon>Betaproteobacteria</taxon>
        <taxon>Neisseriales</taxon>
        <taxon>Leeiaceae</taxon>
        <taxon>Leeia</taxon>
    </lineage>
</organism>
<feature type="transmembrane region" description="Helical" evidence="6">
    <location>
        <begin position="97"/>
        <end position="118"/>
    </location>
</feature>
<feature type="transmembrane region" description="Helical" evidence="6">
    <location>
        <begin position="156"/>
        <end position="176"/>
    </location>
</feature>
<dbReference type="Proteomes" id="UP000587991">
    <property type="component" value="Unassembled WGS sequence"/>
</dbReference>
<evidence type="ECO:0000313" key="9">
    <source>
        <dbReference type="Proteomes" id="UP000587991"/>
    </source>
</evidence>
<evidence type="ECO:0000259" key="7">
    <source>
        <dbReference type="Pfam" id="PF00892"/>
    </source>
</evidence>
<feature type="transmembrane region" description="Helical" evidence="6">
    <location>
        <begin position="249"/>
        <end position="267"/>
    </location>
</feature>
<feature type="transmembrane region" description="Helical" evidence="6">
    <location>
        <begin position="183"/>
        <end position="203"/>
    </location>
</feature>
<evidence type="ECO:0000313" key="8">
    <source>
        <dbReference type="EMBL" id="NLR75166.1"/>
    </source>
</evidence>
<feature type="transmembrane region" description="Helical" evidence="6">
    <location>
        <begin position="273"/>
        <end position="294"/>
    </location>
</feature>
<dbReference type="GO" id="GO:0016020">
    <property type="term" value="C:membrane"/>
    <property type="evidence" value="ECO:0007669"/>
    <property type="project" value="UniProtKB-SubCell"/>
</dbReference>
<feature type="transmembrane region" description="Helical" evidence="6">
    <location>
        <begin position="125"/>
        <end position="144"/>
    </location>
</feature>
<keyword evidence="9" id="KW-1185">Reference proteome</keyword>
<dbReference type="AlphaFoldDB" id="A0A847SCE9"/>
<evidence type="ECO:0000256" key="6">
    <source>
        <dbReference type="SAM" id="Phobius"/>
    </source>
</evidence>
<dbReference type="Pfam" id="PF00892">
    <property type="entry name" value="EamA"/>
    <property type="match status" value="2"/>
</dbReference>
<name>A0A847SCE9_9NEIS</name>
<sequence>MAYPHPGWRGHLQVALAMAMVGSFVVVGKLLDAALPIGVLSWLRFSVALLVLWPWVYWKKLPQPQGREWGQLALAAFCGVFGFSLCTLYGVRDLPGIEAGILLGTLPACVALVAWGLLKQRPDRRATIAIVLACLATVLLQTPAQSVVGGHALRGSVLIILALLGEGVFAAMGQTLGQRLSPLVVTTWVSTFAWLMFLPLAVWEAPRVVWSQLGLPHLATMLYLGLGITVLCFVLFFHGVRQISSAATGVLTTVLPLSATLLSALILHEPLQLQHAAALGLVVAAVLVVVRPAVTVQPA</sequence>
<feature type="transmembrane region" description="Helical" evidence="6">
    <location>
        <begin position="69"/>
        <end position="91"/>
    </location>
</feature>
<evidence type="ECO:0000256" key="3">
    <source>
        <dbReference type="ARBA" id="ARBA00022692"/>
    </source>
</evidence>
<dbReference type="PANTHER" id="PTHR32322:SF2">
    <property type="entry name" value="EAMA DOMAIN-CONTAINING PROTEIN"/>
    <property type="match status" value="1"/>
</dbReference>
<accession>A0A847SCE9</accession>
<dbReference type="InterPro" id="IPR000620">
    <property type="entry name" value="EamA_dom"/>
</dbReference>
<feature type="domain" description="EamA" evidence="7">
    <location>
        <begin position="154"/>
        <end position="290"/>
    </location>
</feature>
<evidence type="ECO:0000256" key="4">
    <source>
        <dbReference type="ARBA" id="ARBA00022989"/>
    </source>
</evidence>
<dbReference type="SUPFAM" id="SSF103481">
    <property type="entry name" value="Multidrug resistance efflux transporter EmrE"/>
    <property type="match status" value="2"/>
</dbReference>
<keyword evidence="5 6" id="KW-0472">Membrane</keyword>
<evidence type="ECO:0000256" key="1">
    <source>
        <dbReference type="ARBA" id="ARBA00004141"/>
    </source>
</evidence>